<gene>
    <name evidence="2" type="ORF">NE857_01830</name>
</gene>
<protein>
    <submittedName>
        <fullName evidence="2">Uncharacterized protein</fullName>
    </submittedName>
</protein>
<name>A0ABY5DBI0_9ACTN</name>
<accession>A0ABY5DBI0</accession>
<evidence type="ECO:0000256" key="1">
    <source>
        <dbReference type="SAM" id="MobiDB-lite"/>
    </source>
</evidence>
<keyword evidence="3" id="KW-1185">Reference proteome</keyword>
<proteinExistence type="predicted"/>
<feature type="region of interest" description="Disordered" evidence="1">
    <location>
        <begin position="57"/>
        <end position="79"/>
    </location>
</feature>
<sequence>MDADVTCLQDRAGVMDAAMNYVARSFVPRRIFGQSIDFVLRLQNSFSAPPNFYLAINDPEGKEGESGGEDAGGQSGCDGQEVLKELPWVELKGAWFQILGSVGLWNY</sequence>
<dbReference type="RefSeq" id="WP_254419497.1">
    <property type="nucleotide sequence ID" value="NZ_BAAAJB010000045.1"/>
</dbReference>
<dbReference type="EMBL" id="CP099837">
    <property type="protein sequence ID" value="USY20428.1"/>
    <property type="molecule type" value="Genomic_DNA"/>
</dbReference>
<dbReference type="Proteomes" id="UP001055940">
    <property type="component" value="Chromosome"/>
</dbReference>
<reference evidence="2" key="1">
    <citation type="submission" date="2022-06" db="EMBL/GenBank/DDBJ databases">
        <authorList>
            <person name="Ping M."/>
        </authorList>
    </citation>
    <scope>NUCLEOTIDE SEQUENCE</scope>
    <source>
        <strain evidence="2">JCM11759T</strain>
    </source>
</reference>
<evidence type="ECO:0000313" key="3">
    <source>
        <dbReference type="Proteomes" id="UP001055940"/>
    </source>
</evidence>
<organism evidence="2 3">
    <name type="scientific">Nocardiopsis exhalans</name>
    <dbReference type="NCBI Taxonomy" id="163604"/>
    <lineage>
        <taxon>Bacteria</taxon>
        <taxon>Bacillati</taxon>
        <taxon>Actinomycetota</taxon>
        <taxon>Actinomycetes</taxon>
        <taxon>Streptosporangiales</taxon>
        <taxon>Nocardiopsidaceae</taxon>
        <taxon>Nocardiopsis</taxon>
    </lineage>
</organism>
<evidence type="ECO:0000313" key="2">
    <source>
        <dbReference type="EMBL" id="USY20428.1"/>
    </source>
</evidence>